<gene>
    <name evidence="1" type="ORF">NKI81_17180</name>
</gene>
<keyword evidence="2" id="KW-1185">Reference proteome</keyword>
<organism evidence="1 2">
    <name type="scientific">Mesorhizobium australicum</name>
    <dbReference type="NCBI Taxonomy" id="536018"/>
    <lineage>
        <taxon>Bacteria</taxon>
        <taxon>Pseudomonadati</taxon>
        <taxon>Pseudomonadota</taxon>
        <taxon>Alphaproteobacteria</taxon>
        <taxon>Hyphomicrobiales</taxon>
        <taxon>Phyllobacteriaceae</taxon>
        <taxon>Mesorhizobium</taxon>
    </lineage>
</organism>
<protein>
    <submittedName>
        <fullName evidence="1">Uncharacterized protein</fullName>
    </submittedName>
</protein>
<comment type="caution">
    <text evidence="1">The sequence shown here is derived from an EMBL/GenBank/DDBJ whole genome shotgun (WGS) entry which is preliminary data.</text>
</comment>
<evidence type="ECO:0000313" key="1">
    <source>
        <dbReference type="EMBL" id="MER9285678.1"/>
    </source>
</evidence>
<dbReference type="Proteomes" id="UP001480082">
    <property type="component" value="Unassembled WGS sequence"/>
</dbReference>
<reference evidence="1 2" key="1">
    <citation type="journal article" date="2024" name="Proc. Natl. Acad. Sci. U.S.A.">
        <title>The evolutionary genomics of adaptation to stress in wild rhizobium bacteria.</title>
        <authorList>
            <person name="Kehlet-Delgado H."/>
            <person name="Montoya A.P."/>
            <person name="Jensen K.T."/>
            <person name="Wendlandt C.E."/>
            <person name="Dexheimer C."/>
            <person name="Roberts M."/>
            <person name="Torres Martinez L."/>
            <person name="Friesen M.L."/>
            <person name="Griffitts J.S."/>
            <person name="Porter S.S."/>
        </authorList>
    </citation>
    <scope>NUCLEOTIDE SEQUENCE [LARGE SCALE GENOMIC DNA]</scope>
    <source>
        <strain evidence="1 2">M0468</strain>
    </source>
</reference>
<sequence>MVENPEVFLSKLAAYGAPADGSGLRIGGLAKPSDDNFSAIQLSTGLACATWIPVPADMIQSIEQLAMLRCRDHDHPLIRLTLRSAALGRNDVAALLGVIAGLQEQLAFLRQGTKFRGDVSFVHHDNCMIVDASSGLVMCCTVTDDQGNLEVECGGFV</sequence>
<name>A0ACC6T0X8_9HYPH</name>
<proteinExistence type="predicted"/>
<accession>A0ACC6T0X8</accession>
<dbReference type="EMBL" id="JAMYRI010000009">
    <property type="protein sequence ID" value="MER9285678.1"/>
    <property type="molecule type" value="Genomic_DNA"/>
</dbReference>
<evidence type="ECO:0000313" key="2">
    <source>
        <dbReference type="Proteomes" id="UP001480082"/>
    </source>
</evidence>